<evidence type="ECO:0000313" key="1">
    <source>
        <dbReference type="EMBL" id="CQR66067.1"/>
    </source>
</evidence>
<sequence length="46" mass="4962">MDTHELIEGFDAYVEAEELNEDAMVDAPATTVPCTVASFATGYFSC</sequence>
<dbReference type="InterPro" id="IPR049906">
    <property type="entry name" value="LxmA-like_leader"/>
</dbReference>
<reference evidence="1 2" key="1">
    <citation type="submission" date="2015-02" db="EMBL/GenBank/DDBJ databases">
        <authorList>
            <person name="Gomez-Escribano P.J."/>
        </authorList>
    </citation>
    <scope>NUCLEOTIDE SEQUENCE [LARGE SCALE GENOMIC DNA]</scope>
    <source>
        <strain evidence="2">C34 (DSM 42122 / NRRL B-24963)</strain>
    </source>
</reference>
<dbReference type="NCBIfam" id="NF038146">
    <property type="entry name" value="LxmA_leader"/>
    <property type="match status" value="1"/>
</dbReference>
<proteinExistence type="predicted"/>
<dbReference type="EMBL" id="LN831790">
    <property type="protein sequence ID" value="CQR66067.1"/>
    <property type="molecule type" value="Genomic_DNA"/>
</dbReference>
<gene>
    <name evidence="1" type="primary">sle_66130</name>
</gene>
<evidence type="ECO:0000313" key="2">
    <source>
        <dbReference type="Proteomes" id="UP000035016"/>
    </source>
</evidence>
<protein>
    <submittedName>
        <fullName evidence="1">Uncharacterized protein</fullName>
    </submittedName>
</protein>
<organism evidence="1 2">
    <name type="scientific">Streptomyces leeuwenhoekii</name>
    <dbReference type="NCBI Taxonomy" id="1437453"/>
    <lineage>
        <taxon>Bacteria</taxon>
        <taxon>Bacillati</taxon>
        <taxon>Actinomycetota</taxon>
        <taxon>Actinomycetes</taxon>
        <taxon>Kitasatosporales</taxon>
        <taxon>Streptomycetaceae</taxon>
        <taxon>Streptomyces</taxon>
    </lineage>
</organism>
<name>A0A0F7W844_STRLW</name>
<dbReference type="Proteomes" id="UP000035016">
    <property type="component" value="Chromosome Chromosome"/>
</dbReference>
<dbReference type="KEGG" id="sle:sle_66130"/>
<accession>A0A0F7W844</accession>
<dbReference type="RefSeq" id="WP_164497196.1">
    <property type="nucleotide sequence ID" value="NZ_AZSD01000433.1"/>
</dbReference>
<dbReference type="AlphaFoldDB" id="A0A0F7W844"/>